<dbReference type="PANTHER" id="PTHR34838:SF1">
    <property type="entry name" value="OS08G0143150 PROTEIN"/>
    <property type="match status" value="1"/>
</dbReference>
<dbReference type="EMBL" id="BQKI01000023">
    <property type="protein sequence ID" value="GJN12473.1"/>
    <property type="molecule type" value="Genomic_DNA"/>
</dbReference>
<feature type="chain" id="PRO_5043775194" description="Pectinesterase inhibitor domain-containing protein" evidence="1">
    <location>
        <begin position="25"/>
        <end position="225"/>
    </location>
</feature>
<dbReference type="Gene3D" id="1.20.140.40">
    <property type="entry name" value="Invertase/pectin methylesterase inhibitor family protein"/>
    <property type="match status" value="1"/>
</dbReference>
<sequence length="225" mass="22487">MATTRSLLLLVFLLSLLLLLPARAGAGDWCPRVASMTAESACNAVCGTPHMRELCLGTLAAPSSTTTTASSSSPVTGLAMAAVRGALDAYAATTAAATTLIDGGAVQDATEKAAYGGCMVGYGRARLAMARVADNLAAGGPGCGEDGKGNNGPGLSLSADYTVGLRGMDMCGRGMMDYPASPLYAMNLADRNKTLLAALLCSLVAPPPQPGGGGGHSQSLFARGN</sequence>
<gene>
    <name evidence="2" type="primary">ga30752</name>
    <name evidence="2" type="ORF">PR202_ga30752</name>
</gene>
<dbReference type="AlphaFoldDB" id="A0AAV5DQ86"/>
<dbReference type="SUPFAM" id="SSF101148">
    <property type="entry name" value="Plant invertase/pectin methylesterase inhibitor"/>
    <property type="match status" value="1"/>
</dbReference>
<name>A0AAV5DQ86_ELECO</name>
<keyword evidence="3" id="KW-1185">Reference proteome</keyword>
<comment type="caution">
    <text evidence="2">The sequence shown here is derived from an EMBL/GenBank/DDBJ whole genome shotgun (WGS) entry which is preliminary data.</text>
</comment>
<proteinExistence type="predicted"/>
<organism evidence="2 3">
    <name type="scientific">Eleusine coracana subsp. coracana</name>
    <dbReference type="NCBI Taxonomy" id="191504"/>
    <lineage>
        <taxon>Eukaryota</taxon>
        <taxon>Viridiplantae</taxon>
        <taxon>Streptophyta</taxon>
        <taxon>Embryophyta</taxon>
        <taxon>Tracheophyta</taxon>
        <taxon>Spermatophyta</taxon>
        <taxon>Magnoliopsida</taxon>
        <taxon>Liliopsida</taxon>
        <taxon>Poales</taxon>
        <taxon>Poaceae</taxon>
        <taxon>PACMAD clade</taxon>
        <taxon>Chloridoideae</taxon>
        <taxon>Cynodonteae</taxon>
        <taxon>Eleusininae</taxon>
        <taxon>Eleusine</taxon>
    </lineage>
</organism>
<evidence type="ECO:0008006" key="4">
    <source>
        <dbReference type="Google" id="ProtNLM"/>
    </source>
</evidence>
<dbReference type="InterPro" id="IPR035513">
    <property type="entry name" value="Invertase/methylesterase_inhib"/>
</dbReference>
<keyword evidence="1" id="KW-0732">Signal</keyword>
<evidence type="ECO:0000256" key="1">
    <source>
        <dbReference type="SAM" id="SignalP"/>
    </source>
</evidence>
<dbReference type="PANTHER" id="PTHR34838">
    <property type="entry name" value="OS08G0142100 PROTEIN-RELATED"/>
    <property type="match status" value="1"/>
</dbReference>
<evidence type="ECO:0000313" key="3">
    <source>
        <dbReference type="Proteomes" id="UP001054889"/>
    </source>
</evidence>
<protein>
    <recommendedName>
        <fullName evidence="4">Pectinesterase inhibitor domain-containing protein</fullName>
    </recommendedName>
</protein>
<reference evidence="2" key="2">
    <citation type="submission" date="2021-12" db="EMBL/GenBank/DDBJ databases">
        <title>Resequencing data analysis of finger millet.</title>
        <authorList>
            <person name="Hatakeyama M."/>
            <person name="Aluri S."/>
            <person name="Balachadran M.T."/>
            <person name="Sivarajan S.R."/>
            <person name="Poveda L."/>
            <person name="Shimizu-Inatsugi R."/>
            <person name="Schlapbach R."/>
            <person name="Sreeman S.M."/>
            <person name="Shimizu K.K."/>
        </authorList>
    </citation>
    <scope>NUCLEOTIDE SEQUENCE</scope>
</reference>
<evidence type="ECO:0000313" key="2">
    <source>
        <dbReference type="EMBL" id="GJN12473.1"/>
    </source>
</evidence>
<accession>A0AAV5DQ86</accession>
<dbReference type="Proteomes" id="UP001054889">
    <property type="component" value="Unassembled WGS sequence"/>
</dbReference>
<feature type="signal peptide" evidence="1">
    <location>
        <begin position="1"/>
        <end position="24"/>
    </location>
</feature>
<reference evidence="2" key="1">
    <citation type="journal article" date="2018" name="DNA Res.">
        <title>Multiple hybrid de novo genome assembly of finger millet, an orphan allotetraploid crop.</title>
        <authorList>
            <person name="Hatakeyama M."/>
            <person name="Aluri S."/>
            <person name="Balachadran M.T."/>
            <person name="Sivarajan S.R."/>
            <person name="Patrignani A."/>
            <person name="Gruter S."/>
            <person name="Poveda L."/>
            <person name="Shimizu-Inatsugi R."/>
            <person name="Baeten J."/>
            <person name="Francoijs K.J."/>
            <person name="Nataraja K.N."/>
            <person name="Reddy Y.A.N."/>
            <person name="Phadnis S."/>
            <person name="Ravikumar R.L."/>
            <person name="Schlapbach R."/>
            <person name="Sreeman S.M."/>
            <person name="Shimizu K.K."/>
        </authorList>
    </citation>
    <scope>NUCLEOTIDE SEQUENCE</scope>
</reference>